<dbReference type="Proteomes" id="UP000827872">
    <property type="component" value="Linkage Group LG03"/>
</dbReference>
<protein>
    <submittedName>
        <fullName evidence="1">Uncharacterized protein</fullName>
    </submittedName>
</protein>
<accession>A0ACB8EN98</accession>
<name>A0ACB8EN98_9SAUR</name>
<gene>
    <name evidence="1" type="ORF">K3G42_032724</name>
</gene>
<evidence type="ECO:0000313" key="2">
    <source>
        <dbReference type="Proteomes" id="UP000827872"/>
    </source>
</evidence>
<dbReference type="EMBL" id="CM037616">
    <property type="protein sequence ID" value="KAH7993935.1"/>
    <property type="molecule type" value="Genomic_DNA"/>
</dbReference>
<proteinExistence type="predicted"/>
<sequence>MGKEEGGENTWLLGGWGGGHCSGHLDCNTRSIAVRRSPNAAPSATELMLGSRHPGSLQAQPCFQRTRSDRPHAKVGTALCGRPGGMGSLRPQHVTPGHAESKEAQNFFSIWHDPLASVTGQ</sequence>
<comment type="caution">
    <text evidence="1">The sequence shown here is derived from an EMBL/GenBank/DDBJ whole genome shotgun (WGS) entry which is preliminary data.</text>
</comment>
<reference evidence="1" key="1">
    <citation type="submission" date="2021-08" db="EMBL/GenBank/DDBJ databases">
        <title>The first chromosome-level gecko genome reveals the dynamic sex chromosomes of Neotropical dwarf geckos (Sphaerodactylidae: Sphaerodactylus).</title>
        <authorList>
            <person name="Pinto B.J."/>
            <person name="Keating S.E."/>
            <person name="Gamble T."/>
        </authorList>
    </citation>
    <scope>NUCLEOTIDE SEQUENCE</scope>
    <source>
        <strain evidence="1">TG3544</strain>
    </source>
</reference>
<keyword evidence="2" id="KW-1185">Reference proteome</keyword>
<organism evidence="1 2">
    <name type="scientific">Sphaerodactylus townsendi</name>
    <dbReference type="NCBI Taxonomy" id="933632"/>
    <lineage>
        <taxon>Eukaryota</taxon>
        <taxon>Metazoa</taxon>
        <taxon>Chordata</taxon>
        <taxon>Craniata</taxon>
        <taxon>Vertebrata</taxon>
        <taxon>Euteleostomi</taxon>
        <taxon>Lepidosauria</taxon>
        <taxon>Squamata</taxon>
        <taxon>Bifurcata</taxon>
        <taxon>Gekkota</taxon>
        <taxon>Sphaerodactylidae</taxon>
        <taxon>Sphaerodactylus</taxon>
    </lineage>
</organism>
<evidence type="ECO:0000313" key="1">
    <source>
        <dbReference type="EMBL" id="KAH7993935.1"/>
    </source>
</evidence>